<dbReference type="GO" id="GO:0005524">
    <property type="term" value="F:ATP binding"/>
    <property type="evidence" value="ECO:0007669"/>
    <property type="project" value="UniProtKB-UniRule"/>
</dbReference>
<feature type="domain" description="Phosphoribosylformylglycinamidine synthase linker" evidence="12">
    <location>
        <begin position="122"/>
        <end position="171"/>
    </location>
</feature>
<dbReference type="InterPro" id="IPR041609">
    <property type="entry name" value="PurL_linker"/>
</dbReference>
<comment type="catalytic activity">
    <reaction evidence="10">
        <text>N(2)-formyl-N(1)-(5-phospho-beta-D-ribosyl)glycinamide + L-glutamine + ATP + H2O = 2-formamido-N(1)-(5-O-phospho-beta-D-ribosyl)acetamidine + L-glutamate + ADP + phosphate + H(+)</text>
        <dbReference type="Rhea" id="RHEA:17129"/>
        <dbReference type="ChEBI" id="CHEBI:15377"/>
        <dbReference type="ChEBI" id="CHEBI:15378"/>
        <dbReference type="ChEBI" id="CHEBI:29985"/>
        <dbReference type="ChEBI" id="CHEBI:30616"/>
        <dbReference type="ChEBI" id="CHEBI:43474"/>
        <dbReference type="ChEBI" id="CHEBI:58359"/>
        <dbReference type="ChEBI" id="CHEBI:147286"/>
        <dbReference type="ChEBI" id="CHEBI:147287"/>
        <dbReference type="ChEBI" id="CHEBI:456216"/>
        <dbReference type="EC" id="6.3.5.3"/>
    </reaction>
</comment>
<dbReference type="CDD" id="cd01740">
    <property type="entry name" value="GATase1_FGAR_AT"/>
    <property type="match status" value="1"/>
</dbReference>
<dbReference type="AlphaFoldDB" id="A0A1M5EU66"/>
<evidence type="ECO:0000313" key="15">
    <source>
        <dbReference type="EMBL" id="SHF82611.1"/>
    </source>
</evidence>
<dbReference type="Pfam" id="PF13507">
    <property type="entry name" value="GATase_5"/>
    <property type="match status" value="1"/>
</dbReference>
<organism evidence="15 16">
    <name type="scientific">Mariniphaga anaerophila</name>
    <dbReference type="NCBI Taxonomy" id="1484053"/>
    <lineage>
        <taxon>Bacteria</taxon>
        <taxon>Pseudomonadati</taxon>
        <taxon>Bacteroidota</taxon>
        <taxon>Bacteroidia</taxon>
        <taxon>Marinilabiliales</taxon>
        <taxon>Prolixibacteraceae</taxon>
        <taxon>Mariniphaga</taxon>
    </lineage>
</organism>
<dbReference type="UniPathway" id="UPA00074">
    <property type="reaction ID" value="UER00128"/>
</dbReference>
<dbReference type="OrthoDB" id="9804441at2"/>
<feature type="binding site" evidence="10">
    <location>
        <position position="664"/>
    </location>
    <ligand>
        <name>Mg(2+)</name>
        <dbReference type="ChEBI" id="CHEBI:18420"/>
    </ligand>
</feature>
<dbReference type="CDD" id="cd02204">
    <property type="entry name" value="PurL_repeat2"/>
    <property type="match status" value="1"/>
</dbReference>
<dbReference type="Pfam" id="PF18076">
    <property type="entry name" value="FGAR-AT_N"/>
    <property type="match status" value="1"/>
</dbReference>
<dbReference type="Pfam" id="PF02769">
    <property type="entry name" value="AIRS_C"/>
    <property type="match status" value="2"/>
</dbReference>
<keyword evidence="4 10" id="KW-0479">Metal-binding</keyword>
<dbReference type="Gene3D" id="3.90.650.10">
    <property type="entry name" value="PurM-like C-terminal domain"/>
    <property type="match status" value="2"/>
</dbReference>
<evidence type="ECO:0000256" key="3">
    <source>
        <dbReference type="ARBA" id="ARBA00022598"/>
    </source>
</evidence>
<evidence type="ECO:0000256" key="4">
    <source>
        <dbReference type="ARBA" id="ARBA00022723"/>
    </source>
</evidence>
<feature type="domain" description="PurM-like C-terminal" evidence="11">
    <location>
        <begin position="780"/>
        <end position="890"/>
    </location>
</feature>
<dbReference type="FunFam" id="3.40.50.880:FF:000055">
    <property type="entry name" value="Phosphoribosylformylglycinamidine synthase"/>
    <property type="match status" value="1"/>
</dbReference>
<gene>
    <name evidence="10" type="primary">purL</name>
    <name evidence="15" type="ORF">SAMN05444274_11022</name>
</gene>
<accession>A0A1M5EU66</accession>
<name>A0A1M5EU66_9BACT</name>
<dbReference type="Proteomes" id="UP000184164">
    <property type="component" value="Unassembled WGS sequence"/>
</dbReference>
<evidence type="ECO:0000256" key="8">
    <source>
        <dbReference type="ARBA" id="ARBA00022842"/>
    </source>
</evidence>
<evidence type="ECO:0000256" key="7">
    <source>
        <dbReference type="ARBA" id="ARBA00022840"/>
    </source>
</evidence>
<evidence type="ECO:0000256" key="2">
    <source>
        <dbReference type="ARBA" id="ARBA00008608"/>
    </source>
</evidence>
<comment type="function">
    <text evidence="10">Phosphoribosylformylglycinamidine synthase involved in the purines biosynthetic pathway. Catalyzes the ATP-dependent conversion of formylglycinamide ribonucleotide (FGAR) and glutamine to yield formylglycinamidine ribonucleotide (FGAM) and glutamate.</text>
</comment>
<keyword evidence="5 10" id="KW-0547">Nucleotide-binding</keyword>
<feature type="domain" description="Phosphoribosylformylglycinamidine synthase N-terminal" evidence="13">
    <location>
        <begin position="15"/>
        <end position="84"/>
    </location>
</feature>
<dbReference type="InterPro" id="IPR055181">
    <property type="entry name" value="FGAR-AT_PurM_N-like"/>
</dbReference>
<comment type="pathway">
    <text evidence="1 10">Purine metabolism; IMP biosynthesis via de novo pathway; 5-amino-1-(5-phospho-D-ribosyl)imidazole from N(2)-formyl-N(1)-(5-phospho-D-ribosyl)glycinamide: step 1/2.</text>
</comment>
<evidence type="ECO:0000256" key="6">
    <source>
        <dbReference type="ARBA" id="ARBA00022755"/>
    </source>
</evidence>
<dbReference type="InterPro" id="IPR010918">
    <property type="entry name" value="PurM-like_C_dom"/>
</dbReference>
<keyword evidence="7 10" id="KW-0067">ATP-binding</keyword>
<evidence type="ECO:0000259" key="12">
    <source>
        <dbReference type="Pfam" id="PF18072"/>
    </source>
</evidence>
<dbReference type="EMBL" id="FQUM01000010">
    <property type="protein sequence ID" value="SHF82611.1"/>
    <property type="molecule type" value="Genomic_DNA"/>
</dbReference>
<evidence type="ECO:0000256" key="5">
    <source>
        <dbReference type="ARBA" id="ARBA00022741"/>
    </source>
</evidence>
<keyword evidence="3 10" id="KW-0436">Ligase</keyword>
<dbReference type="SUPFAM" id="SSF52317">
    <property type="entry name" value="Class I glutamine amidotransferase-like"/>
    <property type="match status" value="1"/>
</dbReference>
<evidence type="ECO:0000259" key="14">
    <source>
        <dbReference type="Pfam" id="PF22689"/>
    </source>
</evidence>
<evidence type="ECO:0000313" key="16">
    <source>
        <dbReference type="Proteomes" id="UP000184164"/>
    </source>
</evidence>
<reference evidence="16" key="1">
    <citation type="submission" date="2016-11" db="EMBL/GenBank/DDBJ databases">
        <authorList>
            <person name="Varghese N."/>
            <person name="Submissions S."/>
        </authorList>
    </citation>
    <scope>NUCLEOTIDE SEQUENCE [LARGE SCALE GENOMIC DNA]</scope>
    <source>
        <strain evidence="16">DSM 26910</strain>
    </source>
</reference>
<protein>
    <recommendedName>
        <fullName evidence="10">Phosphoribosylformylglycinamidine synthase</fullName>
        <shortName evidence="10">FGAM synthase</shortName>
        <shortName evidence="10">FGAMS</shortName>
        <ecNumber evidence="10">6.3.5.3</ecNumber>
    </recommendedName>
    <alternativeName>
        <fullName evidence="10">Formylglycinamide ribonucleotide amidotransferase</fullName>
        <shortName evidence="10">FGAR amidotransferase</shortName>
        <shortName evidence="10">FGAR-AT</shortName>
    </alternativeName>
</protein>
<evidence type="ECO:0000259" key="13">
    <source>
        <dbReference type="Pfam" id="PF18076"/>
    </source>
</evidence>
<dbReference type="HAMAP" id="MF_00419">
    <property type="entry name" value="PurL_1"/>
    <property type="match status" value="1"/>
</dbReference>
<dbReference type="SUPFAM" id="SSF109736">
    <property type="entry name" value="FGAM synthase PurL, linker domain"/>
    <property type="match status" value="1"/>
</dbReference>
<dbReference type="PROSITE" id="PS51273">
    <property type="entry name" value="GATASE_TYPE_1"/>
    <property type="match status" value="1"/>
</dbReference>
<dbReference type="SMART" id="SM01211">
    <property type="entry name" value="GATase_5"/>
    <property type="match status" value="1"/>
</dbReference>
<dbReference type="GO" id="GO:0004642">
    <property type="term" value="F:phosphoribosylformylglycinamidine synthase activity"/>
    <property type="evidence" value="ECO:0007669"/>
    <property type="project" value="UniProtKB-UniRule"/>
</dbReference>
<evidence type="ECO:0000256" key="1">
    <source>
        <dbReference type="ARBA" id="ARBA00004920"/>
    </source>
</evidence>
<feature type="binding site" evidence="10">
    <location>
        <position position="668"/>
    </location>
    <ligand>
        <name>Mg(2+)</name>
        <dbReference type="ChEBI" id="CHEBI:18420"/>
    </ligand>
</feature>
<feature type="domain" description="FGAR-AT PurM N-terminal-like" evidence="14">
    <location>
        <begin position="595"/>
        <end position="747"/>
    </location>
</feature>
<dbReference type="SUPFAM" id="SSF56042">
    <property type="entry name" value="PurM C-terminal domain-like"/>
    <property type="match status" value="2"/>
</dbReference>
<dbReference type="PANTHER" id="PTHR10099:SF1">
    <property type="entry name" value="PHOSPHORIBOSYLFORMYLGLYCINAMIDINE SYNTHASE"/>
    <property type="match status" value="1"/>
</dbReference>
<dbReference type="InterPro" id="IPR029062">
    <property type="entry name" value="Class_I_gatase-like"/>
</dbReference>
<dbReference type="Gene3D" id="3.40.50.880">
    <property type="match status" value="1"/>
</dbReference>
<keyword evidence="8 10" id="KW-0460">Magnesium</keyword>
<dbReference type="Gene3D" id="3.30.1330.10">
    <property type="entry name" value="PurM-like, N-terminal domain"/>
    <property type="match status" value="2"/>
</dbReference>
<evidence type="ECO:0000259" key="11">
    <source>
        <dbReference type="Pfam" id="PF02769"/>
    </source>
</evidence>
<feature type="active site" description="Nucleophile" evidence="10">
    <location>
        <position position="1075"/>
    </location>
</feature>
<sequence length="1229" mass="136251">MIQFFRTQNSSIIAVDSKLPLSHDNLEKLVWLFSDARHLEQKKLDGWFVGPRREMLTPWSTNAVEITQNMGIDGIIRIEEFFQVEDENADYDHMLQRKYNGLTQQIFVIEKQPDPILKVEDIASFNQKEGLALSKEEIEYLDSVATAMKRPLTDSEVYGFAQVNSEHCRHKIFNGTFIIDGKEMESSLFQMIKKTSKVNPNKIVSAYKDNCSFVQGSVAEQFAPKTQDEPDFFEIKDVETVLSLKAETHNFPTTVEPFNGASTGTGGEIRDRIGGGKGSFPIAGTAVYMTSYPRTEAERPWEQATEERDWLYQTPEEILIKASNGASDFGNKFGQPVITGSVLTFEHFENYKKYGYDKVIMLAGGVGLANKKYSLKDDPEKGDKVVLLGGDNYRIGMGGGAVSSVATGEFANAIELNAVQRANPEMQKRAYNAIRALAESDENPIISIHDHGAGGHLNCLSELVETTGGKIDTSKLPVGDPTLSQKEIIGNESQERMGLVMKAENVELLKRIAERERAPMYEIGETTGDMQFTFENSKTGEKPIDWQLGYMFGNPPKTVLEDTTVNPEFAELEYAQEDIDNYVERVVQLESVACKDWLTNKVDRSVTGRIAKQQGAGKLQLPLNNVGVITLDYQGRAGVATSIGHAPVAGMIDPSAGSLLSIAESLTNIIWAPLTDHIRSVSLSANWMWPAKNPGENARIYHAVEAASDFACALGINIPTGKDSMSMTQKYKDDVVYAPGTVIISASGEVSDVRKVVEPVLVNDESKEILFVDFSFTERALGGSAFAQAINKIGKTAPTVSDTEKFVAAFNTIQKLIEQNLILAGHDIGSGGLVTSLLEMCFSSNKGGMKIDLSAIGEKDLIKVLFSENPGIVIQCADAEEVKKQLTENGVGFASLGFPVPYRKVRVKNFDAEVDLDIDSLRDLWFKTSYLLDRKQSGKELALERYKNYKKNELAFDFKGFTGKASDYGINLNRRTPSGIKAAIIREKGVNGDREMAYAMYLAGMDVKDVHMTDLISGRESLEDVNMIVFVGGFSNSDVLGSAKGWAGAFKYNEKARIALEKFYRRDDTLSLGVCNGCQLMVELNLVYPEHSIPPKMQHNESGKFESAFLNVDVLENKSVMLGNMAGMKLGIWVAHGEGKFYLPFNEKEYNIPVKYSYDEYPANPNGSHFAAASICSDNGRHLAIMPHLERAFAPWQWACYPAERKMDELAPWIQAFVNARNWIAEHKL</sequence>
<comment type="subunit">
    <text evidence="10">Monomer.</text>
</comment>
<dbReference type="GO" id="GO:0006189">
    <property type="term" value="P:'de novo' IMP biosynthetic process"/>
    <property type="evidence" value="ECO:0007669"/>
    <property type="project" value="UniProtKB-UniRule"/>
</dbReference>
<dbReference type="STRING" id="1484053.SAMN05444274_11022"/>
<dbReference type="PANTHER" id="PTHR10099">
    <property type="entry name" value="PHOSPHORIBOSYLFORMYLGLYCINAMIDINE SYNTHASE"/>
    <property type="match status" value="1"/>
</dbReference>
<dbReference type="Pfam" id="PF18072">
    <property type="entry name" value="FGAR-AT_linker"/>
    <property type="match status" value="1"/>
</dbReference>
<dbReference type="NCBIfam" id="NF003672">
    <property type="entry name" value="PRK05297.1"/>
    <property type="match status" value="1"/>
</dbReference>
<dbReference type="InterPro" id="IPR036921">
    <property type="entry name" value="PurM-like_N_sf"/>
</dbReference>
<feature type="active site" evidence="10">
    <location>
        <position position="1188"/>
    </location>
</feature>
<dbReference type="GO" id="GO:0005737">
    <property type="term" value="C:cytoplasm"/>
    <property type="evidence" value="ECO:0007669"/>
    <property type="project" value="UniProtKB-SubCell"/>
</dbReference>
<feature type="domain" description="PurM-like C-terminal" evidence="11">
    <location>
        <begin position="381"/>
        <end position="530"/>
    </location>
</feature>
<comment type="subcellular location">
    <subcellularLocation>
        <location evidence="10">Cytoplasm</location>
    </subcellularLocation>
</comment>
<keyword evidence="6 10" id="KW-0658">Purine biosynthesis</keyword>
<comment type="similarity">
    <text evidence="2 10">In the N-terminal section; belongs to the FGAMS family.</text>
</comment>
<feature type="active site" evidence="10">
    <location>
        <position position="1190"/>
    </location>
</feature>
<evidence type="ECO:0000256" key="10">
    <source>
        <dbReference type="HAMAP-Rule" id="MF_00419"/>
    </source>
</evidence>
<dbReference type="InterPro" id="IPR040707">
    <property type="entry name" value="FGAR-AT_N"/>
</dbReference>
<keyword evidence="16" id="KW-1185">Reference proteome</keyword>
<keyword evidence="9 10" id="KW-0315">Glutamine amidotransferase</keyword>
<dbReference type="EC" id="6.3.5.3" evidence="10"/>
<dbReference type="InterPro" id="IPR036676">
    <property type="entry name" value="PurM-like_C_sf"/>
</dbReference>
<dbReference type="RefSeq" id="WP_073003103.1">
    <property type="nucleotide sequence ID" value="NZ_FQUM01000010.1"/>
</dbReference>
<evidence type="ECO:0000256" key="9">
    <source>
        <dbReference type="ARBA" id="ARBA00022962"/>
    </source>
</evidence>
<dbReference type="InterPro" id="IPR010073">
    <property type="entry name" value="PurL_large"/>
</dbReference>
<dbReference type="Gene3D" id="1.10.8.750">
    <property type="entry name" value="Phosphoribosylformylglycinamidine synthase, linker domain"/>
    <property type="match status" value="1"/>
</dbReference>
<dbReference type="GO" id="GO:0046872">
    <property type="term" value="F:metal ion binding"/>
    <property type="evidence" value="ECO:0007669"/>
    <property type="project" value="UniProtKB-KW"/>
</dbReference>
<proteinExistence type="inferred from homology"/>
<keyword evidence="10" id="KW-0963">Cytoplasm</keyword>
<feature type="binding site" evidence="10">
    <location>
        <position position="827"/>
    </location>
    <ligand>
        <name>Mg(2+)</name>
        <dbReference type="ChEBI" id="CHEBI:18420"/>
    </ligand>
</feature>
<dbReference type="SUPFAM" id="SSF82697">
    <property type="entry name" value="PurS-like"/>
    <property type="match status" value="1"/>
</dbReference>
<dbReference type="InterPro" id="IPR036604">
    <property type="entry name" value="PurS-like_sf"/>
</dbReference>
<comment type="caution">
    <text evidence="10">Lacks conserved residue(s) required for the propagation of feature annotation.</text>
</comment>
<dbReference type="SUPFAM" id="SSF55326">
    <property type="entry name" value="PurM N-terminal domain-like"/>
    <property type="match status" value="2"/>
</dbReference>
<dbReference type="Pfam" id="PF22689">
    <property type="entry name" value="FGAR-AT_PurM_N-like"/>
    <property type="match status" value="1"/>
</dbReference>